<proteinExistence type="predicted"/>
<dbReference type="AlphaFoldDB" id="X1GJC8"/>
<evidence type="ECO:0000313" key="1">
    <source>
        <dbReference type="EMBL" id="GAH57292.1"/>
    </source>
</evidence>
<organism evidence="1">
    <name type="scientific">marine sediment metagenome</name>
    <dbReference type="NCBI Taxonomy" id="412755"/>
    <lineage>
        <taxon>unclassified sequences</taxon>
        <taxon>metagenomes</taxon>
        <taxon>ecological metagenomes</taxon>
    </lineage>
</organism>
<protein>
    <submittedName>
        <fullName evidence="1">Uncharacterized protein</fullName>
    </submittedName>
</protein>
<sequence length="62" mass="7186">QPFHPCQRLPDTLFGLKVEKISIPSKEVREFNIHIAKNCDNLLISRDKSLLEELVKITNIDK</sequence>
<accession>X1GJC8</accession>
<feature type="non-terminal residue" evidence="1">
    <location>
        <position position="1"/>
    </location>
</feature>
<name>X1GJC8_9ZZZZ</name>
<gene>
    <name evidence="1" type="ORF">S03H2_27035</name>
</gene>
<feature type="non-terminal residue" evidence="1">
    <location>
        <position position="62"/>
    </location>
</feature>
<comment type="caution">
    <text evidence="1">The sequence shown here is derived from an EMBL/GenBank/DDBJ whole genome shotgun (WGS) entry which is preliminary data.</text>
</comment>
<dbReference type="EMBL" id="BARU01015985">
    <property type="protein sequence ID" value="GAH57292.1"/>
    <property type="molecule type" value="Genomic_DNA"/>
</dbReference>
<reference evidence="1" key="1">
    <citation type="journal article" date="2014" name="Front. Microbiol.">
        <title>High frequency of phylogenetically diverse reductive dehalogenase-homologous genes in deep subseafloor sedimentary metagenomes.</title>
        <authorList>
            <person name="Kawai M."/>
            <person name="Futagami T."/>
            <person name="Toyoda A."/>
            <person name="Takaki Y."/>
            <person name="Nishi S."/>
            <person name="Hori S."/>
            <person name="Arai W."/>
            <person name="Tsubouchi T."/>
            <person name="Morono Y."/>
            <person name="Uchiyama I."/>
            <person name="Ito T."/>
            <person name="Fujiyama A."/>
            <person name="Inagaki F."/>
            <person name="Takami H."/>
        </authorList>
    </citation>
    <scope>NUCLEOTIDE SEQUENCE</scope>
    <source>
        <strain evidence="1">Expedition CK06-06</strain>
    </source>
</reference>